<comment type="caution">
    <text evidence="3">The sequence shown here is derived from an EMBL/GenBank/DDBJ whole genome shotgun (WGS) entry which is preliminary data.</text>
</comment>
<feature type="non-terminal residue" evidence="3">
    <location>
        <position position="335"/>
    </location>
</feature>
<dbReference type="InterPro" id="IPR008963">
    <property type="entry name" value="Purple_acid_Pase-like_N"/>
</dbReference>
<reference evidence="3" key="1">
    <citation type="journal article" date="2015" name="Nature">
        <title>Complex archaea that bridge the gap between prokaryotes and eukaryotes.</title>
        <authorList>
            <person name="Spang A."/>
            <person name="Saw J.H."/>
            <person name="Jorgensen S.L."/>
            <person name="Zaremba-Niedzwiedzka K."/>
            <person name="Martijn J."/>
            <person name="Lind A.E."/>
            <person name="van Eijk R."/>
            <person name="Schleper C."/>
            <person name="Guy L."/>
            <person name="Ettema T.J."/>
        </authorList>
    </citation>
    <scope>NUCLEOTIDE SEQUENCE</scope>
</reference>
<name>A0A0F8VTY0_9ZZZZ</name>
<gene>
    <name evidence="3" type="ORF">LCGC14_3151660</name>
</gene>
<dbReference type="Gene3D" id="3.60.21.10">
    <property type="match status" value="1"/>
</dbReference>
<protein>
    <recommendedName>
        <fullName evidence="2">Purple acid phosphatase N-terminal domain-containing protein</fullName>
    </recommendedName>
</protein>
<dbReference type="PANTHER" id="PTHR45867">
    <property type="entry name" value="PURPLE ACID PHOSPHATASE"/>
    <property type="match status" value="1"/>
</dbReference>
<dbReference type="AlphaFoldDB" id="A0A0F8VTY0"/>
<dbReference type="PANTHER" id="PTHR45867:SF3">
    <property type="entry name" value="ACID PHOSPHATASE TYPE 7"/>
    <property type="match status" value="1"/>
</dbReference>
<organism evidence="3">
    <name type="scientific">marine sediment metagenome</name>
    <dbReference type="NCBI Taxonomy" id="412755"/>
    <lineage>
        <taxon>unclassified sequences</taxon>
        <taxon>metagenomes</taxon>
        <taxon>ecological metagenomes</taxon>
    </lineage>
</organism>
<feature type="domain" description="Purple acid phosphatase N-terminal" evidence="2">
    <location>
        <begin position="140"/>
        <end position="209"/>
    </location>
</feature>
<dbReference type="InterPro" id="IPR015914">
    <property type="entry name" value="PAPs_N"/>
</dbReference>
<dbReference type="InterPro" id="IPR029052">
    <property type="entry name" value="Metallo-depent_PP-like"/>
</dbReference>
<dbReference type="Gene3D" id="2.60.40.380">
    <property type="entry name" value="Purple acid phosphatase-like, N-terminal"/>
    <property type="match status" value="1"/>
</dbReference>
<keyword evidence="1" id="KW-0732">Signal</keyword>
<evidence type="ECO:0000313" key="3">
    <source>
        <dbReference type="EMBL" id="KKK47787.1"/>
    </source>
</evidence>
<proteinExistence type="predicted"/>
<dbReference type="Pfam" id="PF16656">
    <property type="entry name" value="Pur_ac_phosph_N"/>
    <property type="match status" value="1"/>
</dbReference>
<dbReference type="EMBL" id="LAZR01069395">
    <property type="protein sequence ID" value="KKK47787.1"/>
    <property type="molecule type" value="Genomic_DNA"/>
</dbReference>
<evidence type="ECO:0000259" key="2">
    <source>
        <dbReference type="Pfam" id="PF16656"/>
    </source>
</evidence>
<dbReference type="SUPFAM" id="SSF56300">
    <property type="entry name" value="Metallo-dependent phosphatases"/>
    <property type="match status" value="1"/>
</dbReference>
<dbReference type="GO" id="GO:0003993">
    <property type="term" value="F:acid phosphatase activity"/>
    <property type="evidence" value="ECO:0007669"/>
    <property type="project" value="InterPro"/>
</dbReference>
<sequence length="335" mass="37011">VDYVGIHSDWAVTASSPLWAGGLIQDFSASTPIDPAIAADPVPSNGRSIVEVSTTLGWSGPTEYTATGYDVYFRTNPDAASNPLVVSNELVTTYDPPGDLAWETRYYWTVDSYGDTIKHEGNTWTFITKPDLYLKKLPYLIYGGVNTEMQVLWQASETTSSSIEWGLDTSYSLGYVATSEYGIDHQHSYTITGLTPGTHYKYRVNDTETGSFTAAPAGSATDVKFFAYGDTRSNPGDHETVAGEIIQTYTTDPEFQTLALHVGDWINSDTEGNWTGEFFPTNYANIVQYKKDIPINGCRGNHEGGGSVYNKYYPYPYVSGFYWSFDYGPAHIVIL</sequence>
<dbReference type="InterPro" id="IPR013783">
    <property type="entry name" value="Ig-like_fold"/>
</dbReference>
<evidence type="ECO:0000256" key="1">
    <source>
        <dbReference type="ARBA" id="ARBA00022729"/>
    </source>
</evidence>
<accession>A0A0F8VTY0</accession>
<dbReference type="SUPFAM" id="SSF49363">
    <property type="entry name" value="Purple acid phosphatase, N-terminal domain"/>
    <property type="match status" value="1"/>
</dbReference>
<dbReference type="GO" id="GO:0046872">
    <property type="term" value="F:metal ion binding"/>
    <property type="evidence" value="ECO:0007669"/>
    <property type="project" value="InterPro"/>
</dbReference>
<dbReference type="Gene3D" id="2.60.40.10">
    <property type="entry name" value="Immunoglobulins"/>
    <property type="match status" value="1"/>
</dbReference>
<feature type="non-terminal residue" evidence="3">
    <location>
        <position position="1"/>
    </location>
</feature>